<feature type="transmembrane region" description="Helical" evidence="5">
    <location>
        <begin position="102"/>
        <end position="127"/>
    </location>
</feature>
<evidence type="ECO:0000313" key="7">
    <source>
        <dbReference type="EMBL" id="CAK7923385.1"/>
    </source>
</evidence>
<feature type="transmembrane region" description="Helical" evidence="5">
    <location>
        <begin position="462"/>
        <end position="480"/>
    </location>
</feature>
<feature type="transmembrane region" description="Helical" evidence="5">
    <location>
        <begin position="164"/>
        <end position="183"/>
    </location>
</feature>
<dbReference type="GO" id="GO:0005774">
    <property type="term" value="C:vacuolar membrane"/>
    <property type="evidence" value="ECO:0007669"/>
    <property type="project" value="TreeGrafter"/>
</dbReference>
<feature type="transmembrane region" description="Helical" evidence="5">
    <location>
        <begin position="399"/>
        <end position="419"/>
    </location>
</feature>
<feature type="domain" description="Amino acid transporter transmembrane" evidence="6">
    <location>
        <begin position="28"/>
        <end position="481"/>
    </location>
</feature>
<dbReference type="PANTHER" id="PTHR22950">
    <property type="entry name" value="AMINO ACID TRANSPORTER"/>
    <property type="match status" value="1"/>
</dbReference>
<protein>
    <recommendedName>
        <fullName evidence="6">Amino acid transporter transmembrane domain-containing protein</fullName>
    </recommendedName>
</protein>
<evidence type="ECO:0000256" key="5">
    <source>
        <dbReference type="SAM" id="Phobius"/>
    </source>
</evidence>
<evidence type="ECO:0000313" key="8">
    <source>
        <dbReference type="Proteomes" id="UP001162060"/>
    </source>
</evidence>
<evidence type="ECO:0000256" key="1">
    <source>
        <dbReference type="ARBA" id="ARBA00004141"/>
    </source>
</evidence>
<feature type="transmembrane region" description="Helical" evidence="5">
    <location>
        <begin position="203"/>
        <end position="223"/>
    </location>
</feature>
<reference evidence="7" key="1">
    <citation type="submission" date="2024-01" db="EMBL/GenBank/DDBJ databases">
        <authorList>
            <person name="Webb A."/>
        </authorList>
    </citation>
    <scope>NUCLEOTIDE SEQUENCE</scope>
    <source>
        <strain evidence="7">Pm1</strain>
    </source>
</reference>
<keyword evidence="2 5" id="KW-0812">Transmembrane</keyword>
<feature type="transmembrane region" description="Helical" evidence="5">
    <location>
        <begin position="287"/>
        <end position="316"/>
    </location>
</feature>
<feature type="transmembrane region" description="Helical" evidence="5">
    <location>
        <begin position="431"/>
        <end position="450"/>
    </location>
</feature>
<keyword evidence="4 5" id="KW-0472">Membrane</keyword>
<keyword evidence="3 5" id="KW-1133">Transmembrane helix</keyword>
<dbReference type="Proteomes" id="UP001162060">
    <property type="component" value="Unassembled WGS sequence"/>
</dbReference>
<evidence type="ECO:0000256" key="2">
    <source>
        <dbReference type="ARBA" id="ARBA00022692"/>
    </source>
</evidence>
<dbReference type="InterPro" id="IPR013057">
    <property type="entry name" value="AA_transpt_TM"/>
</dbReference>
<feature type="transmembrane region" description="Helical" evidence="5">
    <location>
        <begin position="55"/>
        <end position="81"/>
    </location>
</feature>
<gene>
    <name evidence="7" type="ORF">PM001_LOCUS8535</name>
</gene>
<feature type="transmembrane region" description="Helical" evidence="5">
    <location>
        <begin position="235"/>
        <end position="258"/>
    </location>
</feature>
<accession>A0AAV1TQC9</accession>
<dbReference type="EMBL" id="CAKLBY020000068">
    <property type="protein sequence ID" value="CAK7923385.1"/>
    <property type="molecule type" value="Genomic_DNA"/>
</dbReference>
<dbReference type="PANTHER" id="PTHR22950:SF349">
    <property type="entry name" value="AMINO ACID TRANSPORTER TRANSMEMBRANE DOMAIN-CONTAINING PROTEIN"/>
    <property type="match status" value="1"/>
</dbReference>
<organism evidence="7 8">
    <name type="scientific">Peronospora matthiolae</name>
    <dbReference type="NCBI Taxonomy" id="2874970"/>
    <lineage>
        <taxon>Eukaryota</taxon>
        <taxon>Sar</taxon>
        <taxon>Stramenopiles</taxon>
        <taxon>Oomycota</taxon>
        <taxon>Peronosporomycetes</taxon>
        <taxon>Peronosporales</taxon>
        <taxon>Peronosporaceae</taxon>
        <taxon>Peronospora</taxon>
    </lineage>
</organism>
<proteinExistence type="predicted"/>
<evidence type="ECO:0000259" key="6">
    <source>
        <dbReference type="Pfam" id="PF01490"/>
    </source>
</evidence>
<feature type="transmembrane region" description="Helical" evidence="5">
    <location>
        <begin position="28"/>
        <end position="49"/>
    </location>
</feature>
<evidence type="ECO:0000256" key="4">
    <source>
        <dbReference type="ARBA" id="ARBA00023136"/>
    </source>
</evidence>
<dbReference type="Pfam" id="PF01490">
    <property type="entry name" value="Aa_trans"/>
    <property type="match status" value="1"/>
</dbReference>
<feature type="transmembrane region" description="Helical" evidence="5">
    <location>
        <begin position="139"/>
        <end position="157"/>
    </location>
</feature>
<evidence type="ECO:0000256" key="3">
    <source>
        <dbReference type="ARBA" id="ARBA00022989"/>
    </source>
</evidence>
<comment type="subcellular location">
    <subcellularLocation>
        <location evidence="1">Membrane</location>
        <topology evidence="1">Multi-pass membrane protein</topology>
    </subcellularLocation>
</comment>
<dbReference type="GO" id="GO:0015179">
    <property type="term" value="F:L-amino acid transmembrane transporter activity"/>
    <property type="evidence" value="ECO:0007669"/>
    <property type="project" value="TreeGrafter"/>
</dbReference>
<sequence>MFGTSMFATTMFNKFKEEYFFTGEDCRLALNLFCCIYGIGTLGMPGNFARAGPTIAVITMAFMAFANIYSSVVLSKVMLLAPNSVKTFGDLGQWSMGATGRWLCIITQMVSCLLIPCDFLVLGGHLLDGLFVDAFNQTTWIVFMALMVLPVCLVPTLKEGSGAAFAGCLGTIVADFIGVAVVMHGMRGHPSVPFPGLRFSQVVGAFGNLALAYGAGIVIPDLQRQHSDPARMPRVVGVTVAFSSILFLVVSSMAYSALGCQISGNLLFTIYPDSDTGLTSLGFEPDWGYVVLAYLFMQLHVTIAFSVILNPAFYICERLFLGMHKSVPEYIGSEFDYEENGPSGDVLFANAASSDRQSQLQSNCQSNCRSKTSHLSVIDSRRLYKEIEDVEAAEYSANLINFIALRMVIIAILVGLAIIFKDHFTEFADIVGASCITISCILLPIIFYLIKAWDRIPLYESVAAITVVVVCFILGCYVTFTTGKALFSEVHEDGEFPFCEGEYKHQIYYYYHHYPDVGTHVGSHVGTHLGTHLGTHVGMNDDSSLNSSD</sequence>
<dbReference type="AlphaFoldDB" id="A0AAV1TQC9"/>
<comment type="caution">
    <text evidence="7">The sequence shown here is derived from an EMBL/GenBank/DDBJ whole genome shotgun (WGS) entry which is preliminary data.</text>
</comment>
<name>A0AAV1TQC9_9STRA</name>